<protein>
    <submittedName>
        <fullName evidence="9">Alginate biosynthesis transcriptional regulatory protein AlgB</fullName>
    </submittedName>
</protein>
<keyword evidence="5" id="KW-0804">Transcription</keyword>
<gene>
    <name evidence="9" type="primary">algB</name>
    <name evidence="9" type="ORF">AMYX_02090</name>
</gene>
<feature type="domain" description="Response regulatory" evidence="8">
    <location>
        <begin position="8"/>
        <end position="122"/>
    </location>
</feature>
<proteinExistence type="predicted"/>
<name>A0A7I9VH48_9BACT</name>
<dbReference type="InterPro" id="IPR002078">
    <property type="entry name" value="Sigma_54_int"/>
</dbReference>
<sequence>MSETLPLRVLVIDDERNIRQTLGICLEGFGCKVEQAATGAAALDALRREPFDLAFCDLKLGGESGLDLLPQLLGERPGLDVVIITAYATVDTAVEAMRRGAKDYLPKPFTPPQIRHLVDRARDRRTLSRRLGELEARLEEAAPEARLETASPKMQAVLDVVARAASHDVAVLLRGENGTGKGVLARALHAQSRRRDRPFVVVNCPTLSEELLASELFGHARGAFTGAVRDQEGRMEAAEGGTVFLDEIGEISPGVQAKLLRFLQEKRFERVGEPRTRTADVRIVAATNRELDAEVKAGRFREDLLYRLNVMEIVVPPLRERTEDILPLARAFVEFFARQAGRPPPDLSAATEKLLVGHAWPGNVRELRNAIERALILARGQVLEPESFPERIAASASEAPVLGGNFTADEIEREHALRVMAHTATMEEAARILGIDASTLWRKRKKWGR</sequence>
<evidence type="ECO:0000313" key="10">
    <source>
        <dbReference type="Proteomes" id="UP000503640"/>
    </source>
</evidence>
<evidence type="ECO:0000256" key="5">
    <source>
        <dbReference type="ARBA" id="ARBA00023163"/>
    </source>
</evidence>
<dbReference type="InterPro" id="IPR027417">
    <property type="entry name" value="P-loop_NTPase"/>
</dbReference>
<dbReference type="PROSITE" id="PS50110">
    <property type="entry name" value="RESPONSE_REGULATORY"/>
    <property type="match status" value="1"/>
</dbReference>
<dbReference type="Pfam" id="PF02954">
    <property type="entry name" value="HTH_8"/>
    <property type="match status" value="1"/>
</dbReference>
<dbReference type="InterPro" id="IPR003593">
    <property type="entry name" value="AAA+_ATPase"/>
</dbReference>
<dbReference type="Gene3D" id="3.40.50.300">
    <property type="entry name" value="P-loop containing nucleotide triphosphate hydrolases"/>
    <property type="match status" value="1"/>
</dbReference>
<comment type="caution">
    <text evidence="9">The sequence shown here is derived from an EMBL/GenBank/DDBJ whole genome shotgun (WGS) entry which is preliminary data.</text>
</comment>
<dbReference type="GO" id="GO:0043565">
    <property type="term" value="F:sequence-specific DNA binding"/>
    <property type="evidence" value="ECO:0007669"/>
    <property type="project" value="InterPro"/>
</dbReference>
<evidence type="ECO:0000256" key="6">
    <source>
        <dbReference type="PROSITE-ProRule" id="PRU00169"/>
    </source>
</evidence>
<accession>A0A7I9VH48</accession>
<dbReference type="FunFam" id="3.40.50.300:FF:000006">
    <property type="entry name" value="DNA-binding transcriptional regulator NtrC"/>
    <property type="match status" value="1"/>
</dbReference>
<dbReference type="PROSITE" id="PS50045">
    <property type="entry name" value="SIGMA54_INTERACT_4"/>
    <property type="match status" value="1"/>
</dbReference>
<evidence type="ECO:0000256" key="3">
    <source>
        <dbReference type="ARBA" id="ARBA00023015"/>
    </source>
</evidence>
<evidence type="ECO:0000256" key="1">
    <source>
        <dbReference type="ARBA" id="ARBA00022741"/>
    </source>
</evidence>
<keyword evidence="10" id="KW-1185">Reference proteome</keyword>
<dbReference type="PANTHER" id="PTHR32071:SF113">
    <property type="entry name" value="ALGINATE BIOSYNTHESIS TRANSCRIPTIONAL REGULATORY PROTEIN ALGB"/>
    <property type="match status" value="1"/>
</dbReference>
<dbReference type="PANTHER" id="PTHR32071">
    <property type="entry name" value="TRANSCRIPTIONAL REGULATORY PROTEIN"/>
    <property type="match status" value="1"/>
</dbReference>
<dbReference type="Gene3D" id="3.40.50.2300">
    <property type="match status" value="1"/>
</dbReference>
<dbReference type="InterPro" id="IPR002197">
    <property type="entry name" value="HTH_Fis"/>
</dbReference>
<dbReference type="SMART" id="SM00382">
    <property type="entry name" value="AAA"/>
    <property type="match status" value="1"/>
</dbReference>
<dbReference type="GO" id="GO:0005524">
    <property type="term" value="F:ATP binding"/>
    <property type="evidence" value="ECO:0007669"/>
    <property type="project" value="UniProtKB-KW"/>
</dbReference>
<organism evidence="9 10">
    <name type="scientific">Anaeromyxobacter diazotrophicus</name>
    <dbReference type="NCBI Taxonomy" id="2590199"/>
    <lineage>
        <taxon>Bacteria</taxon>
        <taxon>Pseudomonadati</taxon>
        <taxon>Myxococcota</taxon>
        <taxon>Myxococcia</taxon>
        <taxon>Myxococcales</taxon>
        <taxon>Cystobacterineae</taxon>
        <taxon>Anaeromyxobacteraceae</taxon>
        <taxon>Anaeromyxobacter</taxon>
    </lineage>
</organism>
<dbReference type="InterPro" id="IPR011006">
    <property type="entry name" value="CheY-like_superfamily"/>
</dbReference>
<feature type="modified residue" description="4-aspartylphosphate" evidence="6">
    <location>
        <position position="57"/>
    </location>
</feature>
<dbReference type="Pfam" id="PF25601">
    <property type="entry name" value="AAA_lid_14"/>
    <property type="match status" value="1"/>
</dbReference>
<dbReference type="EMBL" id="BJTG01000001">
    <property type="protein sequence ID" value="GEJ55468.1"/>
    <property type="molecule type" value="Genomic_DNA"/>
</dbReference>
<dbReference type="InterPro" id="IPR058031">
    <property type="entry name" value="AAA_lid_NorR"/>
</dbReference>
<dbReference type="InterPro" id="IPR001789">
    <property type="entry name" value="Sig_transdc_resp-reg_receiver"/>
</dbReference>
<dbReference type="SUPFAM" id="SSF46689">
    <property type="entry name" value="Homeodomain-like"/>
    <property type="match status" value="1"/>
</dbReference>
<evidence type="ECO:0000313" key="9">
    <source>
        <dbReference type="EMBL" id="GEJ55468.1"/>
    </source>
</evidence>
<keyword evidence="6" id="KW-0597">Phosphoprotein</keyword>
<evidence type="ECO:0000256" key="4">
    <source>
        <dbReference type="ARBA" id="ARBA00023125"/>
    </source>
</evidence>
<feature type="domain" description="Sigma-54 factor interaction" evidence="7">
    <location>
        <begin position="147"/>
        <end position="376"/>
    </location>
</feature>
<dbReference type="SUPFAM" id="SSF52172">
    <property type="entry name" value="CheY-like"/>
    <property type="match status" value="1"/>
</dbReference>
<keyword evidence="4" id="KW-0238">DNA-binding</keyword>
<reference evidence="10" key="1">
    <citation type="journal article" date="2020" name="Appl. Environ. Microbiol.">
        <title>Diazotrophic Anaeromyxobacter Isolates from Soils.</title>
        <authorList>
            <person name="Masuda Y."/>
            <person name="Yamanaka H."/>
            <person name="Xu Z.X."/>
            <person name="Shiratori Y."/>
            <person name="Aono T."/>
            <person name="Amachi S."/>
            <person name="Senoo K."/>
            <person name="Itoh H."/>
        </authorList>
    </citation>
    <scope>NUCLEOTIDE SEQUENCE [LARGE SCALE GENOMIC DNA]</scope>
    <source>
        <strain evidence="10">R267</strain>
    </source>
</reference>
<dbReference type="Proteomes" id="UP000503640">
    <property type="component" value="Unassembled WGS sequence"/>
</dbReference>
<dbReference type="Pfam" id="PF00158">
    <property type="entry name" value="Sigma54_activat"/>
    <property type="match status" value="1"/>
</dbReference>
<dbReference type="Gene3D" id="1.10.8.60">
    <property type="match status" value="1"/>
</dbReference>
<dbReference type="SUPFAM" id="SSF52540">
    <property type="entry name" value="P-loop containing nucleoside triphosphate hydrolases"/>
    <property type="match status" value="1"/>
</dbReference>
<dbReference type="GO" id="GO:0006355">
    <property type="term" value="P:regulation of DNA-templated transcription"/>
    <property type="evidence" value="ECO:0007669"/>
    <property type="project" value="InterPro"/>
</dbReference>
<dbReference type="RefSeq" id="WP_176062264.1">
    <property type="nucleotide sequence ID" value="NZ_BJTG01000001.1"/>
</dbReference>
<dbReference type="InterPro" id="IPR025944">
    <property type="entry name" value="Sigma_54_int_dom_CS"/>
</dbReference>
<keyword evidence="3" id="KW-0805">Transcription regulation</keyword>
<keyword evidence="2" id="KW-0067">ATP-binding</keyword>
<dbReference type="InterPro" id="IPR025943">
    <property type="entry name" value="Sigma_54_int_dom_ATP-bd_2"/>
</dbReference>
<dbReference type="GO" id="GO:0000160">
    <property type="term" value="P:phosphorelay signal transduction system"/>
    <property type="evidence" value="ECO:0007669"/>
    <property type="project" value="InterPro"/>
</dbReference>
<dbReference type="PROSITE" id="PS00688">
    <property type="entry name" value="SIGMA54_INTERACT_3"/>
    <property type="match status" value="1"/>
</dbReference>
<keyword evidence="1" id="KW-0547">Nucleotide-binding</keyword>
<dbReference type="SMART" id="SM00448">
    <property type="entry name" value="REC"/>
    <property type="match status" value="1"/>
</dbReference>
<dbReference type="AlphaFoldDB" id="A0A7I9VH48"/>
<dbReference type="Pfam" id="PF00072">
    <property type="entry name" value="Response_reg"/>
    <property type="match status" value="1"/>
</dbReference>
<dbReference type="InterPro" id="IPR009057">
    <property type="entry name" value="Homeodomain-like_sf"/>
</dbReference>
<evidence type="ECO:0000259" key="7">
    <source>
        <dbReference type="PROSITE" id="PS50045"/>
    </source>
</evidence>
<dbReference type="PROSITE" id="PS00676">
    <property type="entry name" value="SIGMA54_INTERACT_2"/>
    <property type="match status" value="1"/>
</dbReference>
<evidence type="ECO:0000259" key="8">
    <source>
        <dbReference type="PROSITE" id="PS50110"/>
    </source>
</evidence>
<dbReference type="Gene3D" id="1.10.10.60">
    <property type="entry name" value="Homeodomain-like"/>
    <property type="match status" value="1"/>
</dbReference>
<evidence type="ECO:0000256" key="2">
    <source>
        <dbReference type="ARBA" id="ARBA00022840"/>
    </source>
</evidence>
<dbReference type="CDD" id="cd00009">
    <property type="entry name" value="AAA"/>
    <property type="match status" value="1"/>
</dbReference>